<dbReference type="AlphaFoldDB" id="A0A9P5TNY8"/>
<dbReference type="EMBL" id="JADNYJ010000045">
    <property type="protein sequence ID" value="KAF8900836.1"/>
    <property type="molecule type" value="Genomic_DNA"/>
</dbReference>
<evidence type="ECO:0000313" key="2">
    <source>
        <dbReference type="EMBL" id="KAF8900836.1"/>
    </source>
</evidence>
<comment type="caution">
    <text evidence="2">The sequence shown here is derived from an EMBL/GenBank/DDBJ whole genome shotgun (WGS) entry which is preliminary data.</text>
</comment>
<evidence type="ECO:0000256" key="1">
    <source>
        <dbReference type="SAM" id="MobiDB-lite"/>
    </source>
</evidence>
<name>A0A9P5TNY8_GYMJU</name>
<evidence type="ECO:0000313" key="3">
    <source>
        <dbReference type="Proteomes" id="UP000724874"/>
    </source>
</evidence>
<feature type="compositionally biased region" description="Polar residues" evidence="1">
    <location>
        <begin position="101"/>
        <end position="110"/>
    </location>
</feature>
<accession>A0A9P5TNY8</accession>
<feature type="region of interest" description="Disordered" evidence="1">
    <location>
        <begin position="90"/>
        <end position="110"/>
    </location>
</feature>
<proteinExistence type="predicted"/>
<organism evidence="2 3">
    <name type="scientific">Gymnopilus junonius</name>
    <name type="common">Spectacular rustgill mushroom</name>
    <name type="synonym">Gymnopilus spectabilis subsp. junonius</name>
    <dbReference type="NCBI Taxonomy" id="109634"/>
    <lineage>
        <taxon>Eukaryota</taxon>
        <taxon>Fungi</taxon>
        <taxon>Dikarya</taxon>
        <taxon>Basidiomycota</taxon>
        <taxon>Agaricomycotina</taxon>
        <taxon>Agaricomycetes</taxon>
        <taxon>Agaricomycetidae</taxon>
        <taxon>Agaricales</taxon>
        <taxon>Agaricineae</taxon>
        <taxon>Hymenogastraceae</taxon>
        <taxon>Gymnopilus</taxon>
    </lineage>
</organism>
<reference evidence="2" key="1">
    <citation type="submission" date="2020-11" db="EMBL/GenBank/DDBJ databases">
        <authorList>
            <consortium name="DOE Joint Genome Institute"/>
            <person name="Ahrendt S."/>
            <person name="Riley R."/>
            <person name="Andreopoulos W."/>
            <person name="LaButti K."/>
            <person name="Pangilinan J."/>
            <person name="Ruiz-duenas F.J."/>
            <person name="Barrasa J.M."/>
            <person name="Sanchez-Garcia M."/>
            <person name="Camarero S."/>
            <person name="Miyauchi S."/>
            <person name="Serrano A."/>
            <person name="Linde D."/>
            <person name="Babiker R."/>
            <person name="Drula E."/>
            <person name="Ayuso-Fernandez I."/>
            <person name="Pacheco R."/>
            <person name="Padilla G."/>
            <person name="Ferreira P."/>
            <person name="Barriuso J."/>
            <person name="Kellner H."/>
            <person name="Castanera R."/>
            <person name="Alfaro M."/>
            <person name="Ramirez L."/>
            <person name="Pisabarro A.G."/>
            <person name="Kuo A."/>
            <person name="Tritt A."/>
            <person name="Lipzen A."/>
            <person name="He G."/>
            <person name="Yan M."/>
            <person name="Ng V."/>
            <person name="Cullen D."/>
            <person name="Martin F."/>
            <person name="Rosso M.-N."/>
            <person name="Henrissat B."/>
            <person name="Hibbett D."/>
            <person name="Martinez A.T."/>
            <person name="Grigoriev I.V."/>
        </authorList>
    </citation>
    <scope>NUCLEOTIDE SEQUENCE</scope>
    <source>
        <strain evidence="2">AH 44721</strain>
    </source>
</reference>
<gene>
    <name evidence="2" type="ORF">CPB84DRAFT_1778472</name>
</gene>
<dbReference type="Proteomes" id="UP000724874">
    <property type="component" value="Unassembled WGS sequence"/>
</dbReference>
<protein>
    <submittedName>
        <fullName evidence="2">Uncharacterized protein</fullName>
    </submittedName>
</protein>
<sequence length="382" mass="43898">MCKSHIIARNERPRSILHPVLRFLRDHRNRHWEKLFGVFNKDEDEDVPLSRDSYLARGQLEDAQLYVRNTPSVQVPFSFWDWEEPREGSFTEYSSEDEQLPSGTPLEQEQPRNNQLYEQHTHFEIPDSLVLELPCIVTLMPNPAHPDSYETIIFTCDGRAYRCILPGEPSQQEIDDFFSHQGAADHQDIDHQQRLFISGQTLRTHYFSSSAYSSSSSSAASDEKEPISPFVIFPSLNKPTSAPSTVPFSGQWHPCINVDDTLPTLAEPEGGNSSTPTREPLLKEEFTIPTERNHPVKVKFKEEDITLIFDLECIDSDRESTFDIMEVDNEELPMPGGWVNSKITGKKRGHEEIEEGEDNIEMEDERPVRRMRFSSVPTTVYL</sequence>
<keyword evidence="3" id="KW-1185">Reference proteome</keyword>